<keyword evidence="1" id="KW-0446">Lipid-binding</keyword>
<dbReference type="Gene3D" id="1.10.110.10">
    <property type="entry name" value="Plant lipid-transfer and hydrophobic proteins"/>
    <property type="match status" value="1"/>
</dbReference>
<protein>
    <recommendedName>
        <fullName evidence="1">Non-specific lipid-transfer protein</fullName>
    </recommendedName>
</protein>
<dbReference type="CDD" id="cd01960">
    <property type="entry name" value="nsLTP1"/>
    <property type="match status" value="1"/>
</dbReference>
<accession>A0A6P5FM33</accession>
<dbReference type="SUPFAM" id="SSF47699">
    <property type="entry name" value="Bifunctional inhibitor/lipid-transfer protein/seed storage 2S albumin"/>
    <property type="match status" value="1"/>
</dbReference>
<evidence type="ECO:0000313" key="5">
    <source>
        <dbReference type="RefSeq" id="XP_020096722.1"/>
    </source>
</evidence>
<proteinExistence type="inferred from homology"/>
<dbReference type="GeneID" id="109715904"/>
<dbReference type="OrthoDB" id="649864at2759"/>
<dbReference type="InterPro" id="IPR000528">
    <property type="entry name" value="Plant_nsLTP"/>
</dbReference>
<dbReference type="PRINTS" id="PR00382">
    <property type="entry name" value="LIPIDTRNSFER"/>
</dbReference>
<dbReference type="Pfam" id="PF00234">
    <property type="entry name" value="Tryp_alpha_amyl"/>
    <property type="match status" value="1"/>
</dbReference>
<sequence>MKSTSIAGILLLMMLWNVYMATEGVRAMSCGNVSLNLGTCMYYLAGIEPRPPFSCCDGVRHLKSLAVSTADRRLACHCMRVAVDRYTGLRNDLFKTLPDVCCASLSFSVDLEKCDEIP</sequence>
<dbReference type="PANTHER" id="PTHR33076">
    <property type="entry name" value="NON-SPECIFIC LIPID-TRANSFER PROTEIN 2-RELATED"/>
    <property type="match status" value="1"/>
</dbReference>
<evidence type="ECO:0000259" key="3">
    <source>
        <dbReference type="SMART" id="SM00499"/>
    </source>
</evidence>
<dbReference type="RefSeq" id="XP_020096722.1">
    <property type="nucleotide sequence ID" value="XM_020241133.1"/>
</dbReference>
<gene>
    <name evidence="5" type="primary">LOC109715904</name>
</gene>
<comment type="function">
    <text evidence="1">Plant non-specific lipid-transfer proteins transfer phospholipids as well as galactolipids across membranes. May play a role in wax or cutin deposition in the cell walls of expanding epidermal cells and certain secretory tissues.</text>
</comment>
<evidence type="ECO:0000256" key="1">
    <source>
        <dbReference type="RuleBase" id="RU000628"/>
    </source>
</evidence>
<keyword evidence="1" id="KW-0813">Transport</keyword>
<dbReference type="InterPro" id="IPR016140">
    <property type="entry name" value="Bifunc_inhib/LTP/seed_store"/>
</dbReference>
<evidence type="ECO:0000256" key="2">
    <source>
        <dbReference type="SAM" id="SignalP"/>
    </source>
</evidence>
<feature type="domain" description="Bifunctional inhibitor/plant lipid transfer protein/seed storage helical" evidence="3">
    <location>
        <begin position="30"/>
        <end position="114"/>
    </location>
</feature>
<organism evidence="4 5">
    <name type="scientific">Ananas comosus</name>
    <name type="common">Pineapple</name>
    <name type="synonym">Ananas ananas</name>
    <dbReference type="NCBI Taxonomy" id="4615"/>
    <lineage>
        <taxon>Eukaryota</taxon>
        <taxon>Viridiplantae</taxon>
        <taxon>Streptophyta</taxon>
        <taxon>Embryophyta</taxon>
        <taxon>Tracheophyta</taxon>
        <taxon>Spermatophyta</taxon>
        <taxon>Magnoliopsida</taxon>
        <taxon>Liliopsida</taxon>
        <taxon>Poales</taxon>
        <taxon>Bromeliaceae</taxon>
        <taxon>Bromelioideae</taxon>
        <taxon>Ananas</taxon>
    </lineage>
</organism>
<dbReference type="AlphaFoldDB" id="A0A6P5FM33"/>
<reference evidence="5" key="2">
    <citation type="submission" date="2025-08" db="UniProtKB">
        <authorList>
            <consortium name="RefSeq"/>
        </authorList>
    </citation>
    <scope>IDENTIFICATION</scope>
    <source>
        <tissue evidence="5">Leaf</tissue>
    </source>
</reference>
<dbReference type="GO" id="GO:0008289">
    <property type="term" value="F:lipid binding"/>
    <property type="evidence" value="ECO:0007669"/>
    <property type="project" value="UniProtKB-KW"/>
</dbReference>
<dbReference type="SMART" id="SM00499">
    <property type="entry name" value="AAI"/>
    <property type="match status" value="1"/>
</dbReference>
<keyword evidence="4" id="KW-1185">Reference proteome</keyword>
<evidence type="ECO:0000313" key="4">
    <source>
        <dbReference type="Proteomes" id="UP000515123"/>
    </source>
</evidence>
<dbReference type="GO" id="GO:0006869">
    <property type="term" value="P:lipid transport"/>
    <property type="evidence" value="ECO:0007669"/>
    <property type="project" value="InterPro"/>
</dbReference>
<feature type="chain" id="PRO_5027642581" description="Non-specific lipid-transfer protein" evidence="2">
    <location>
        <begin position="22"/>
        <end position="118"/>
    </location>
</feature>
<dbReference type="InterPro" id="IPR036312">
    <property type="entry name" value="Bifun_inhib/LTP/seed_sf"/>
</dbReference>
<name>A0A6P5FM33_ANACO</name>
<keyword evidence="2" id="KW-0732">Signal</keyword>
<comment type="similarity">
    <text evidence="1">Belongs to the plant LTP family.</text>
</comment>
<dbReference type="Proteomes" id="UP000515123">
    <property type="component" value="Linkage group 9"/>
</dbReference>
<reference evidence="4" key="1">
    <citation type="journal article" date="2015" name="Nat. Genet.">
        <title>The pineapple genome and the evolution of CAM photosynthesis.</title>
        <authorList>
            <person name="Ming R."/>
            <person name="VanBuren R."/>
            <person name="Wai C.M."/>
            <person name="Tang H."/>
            <person name="Schatz M.C."/>
            <person name="Bowers J.E."/>
            <person name="Lyons E."/>
            <person name="Wang M.L."/>
            <person name="Chen J."/>
            <person name="Biggers E."/>
            <person name="Zhang J."/>
            <person name="Huang L."/>
            <person name="Zhang L."/>
            <person name="Miao W."/>
            <person name="Zhang J."/>
            <person name="Ye Z."/>
            <person name="Miao C."/>
            <person name="Lin Z."/>
            <person name="Wang H."/>
            <person name="Zhou H."/>
            <person name="Yim W.C."/>
            <person name="Priest H.D."/>
            <person name="Zheng C."/>
            <person name="Woodhouse M."/>
            <person name="Edger P.P."/>
            <person name="Guyot R."/>
            <person name="Guo H.B."/>
            <person name="Guo H."/>
            <person name="Zheng G."/>
            <person name="Singh R."/>
            <person name="Sharma A."/>
            <person name="Min X."/>
            <person name="Zheng Y."/>
            <person name="Lee H."/>
            <person name="Gurtowski J."/>
            <person name="Sedlazeck F.J."/>
            <person name="Harkess A."/>
            <person name="McKain M.R."/>
            <person name="Liao Z."/>
            <person name="Fang J."/>
            <person name="Liu J."/>
            <person name="Zhang X."/>
            <person name="Zhang Q."/>
            <person name="Hu W."/>
            <person name="Qin Y."/>
            <person name="Wang K."/>
            <person name="Chen L.Y."/>
            <person name="Shirley N."/>
            <person name="Lin Y.R."/>
            <person name="Liu L.Y."/>
            <person name="Hernandez A.G."/>
            <person name="Wright C.L."/>
            <person name="Bulone V."/>
            <person name="Tuskan G.A."/>
            <person name="Heath K."/>
            <person name="Zee F."/>
            <person name="Moore P.H."/>
            <person name="Sunkar R."/>
            <person name="Leebens-Mack J.H."/>
            <person name="Mockler T."/>
            <person name="Bennetzen J.L."/>
            <person name="Freeling M."/>
            <person name="Sankoff D."/>
            <person name="Paterson A.H."/>
            <person name="Zhu X."/>
            <person name="Yang X."/>
            <person name="Smith J.A."/>
            <person name="Cushman J.C."/>
            <person name="Paull R.E."/>
            <person name="Yu Q."/>
        </authorList>
    </citation>
    <scope>NUCLEOTIDE SEQUENCE [LARGE SCALE GENOMIC DNA]</scope>
    <source>
        <strain evidence="4">cv. F153</strain>
    </source>
</reference>
<feature type="signal peptide" evidence="2">
    <location>
        <begin position="1"/>
        <end position="21"/>
    </location>
</feature>